<evidence type="ECO:0000313" key="2">
    <source>
        <dbReference type="EMBL" id="SDV49077.1"/>
    </source>
</evidence>
<feature type="domain" description="Phage tail lysozyme" evidence="1">
    <location>
        <begin position="426"/>
        <end position="558"/>
    </location>
</feature>
<accession>A0A1H2PRK6</accession>
<dbReference type="AlphaFoldDB" id="A0A1H2PRK6"/>
<dbReference type="STRING" id="1770053.SAMN05216551_10747"/>
<keyword evidence="3" id="KW-1185">Reference proteome</keyword>
<evidence type="ECO:0000259" key="1">
    <source>
        <dbReference type="Pfam" id="PF18013"/>
    </source>
</evidence>
<dbReference type="EMBL" id="FNLO01000007">
    <property type="protein sequence ID" value="SDV49077.1"/>
    <property type="molecule type" value="Genomic_DNA"/>
</dbReference>
<dbReference type="OrthoDB" id="8019720at2"/>
<dbReference type="Gene3D" id="1.10.530.10">
    <property type="match status" value="1"/>
</dbReference>
<dbReference type="Proteomes" id="UP000243719">
    <property type="component" value="Unassembled WGS sequence"/>
</dbReference>
<name>A0A1H2PRK6_9BURK</name>
<dbReference type="Pfam" id="PF18013">
    <property type="entry name" value="Phage_lysozyme2"/>
    <property type="match status" value="1"/>
</dbReference>
<reference evidence="3" key="1">
    <citation type="submission" date="2016-09" db="EMBL/GenBank/DDBJ databases">
        <authorList>
            <person name="Varghese N."/>
            <person name="Submissions S."/>
        </authorList>
    </citation>
    <scope>NUCLEOTIDE SEQUENCE [LARGE SCALE GENOMIC DNA]</scope>
    <source>
        <strain evidence="3">JS23</strain>
    </source>
</reference>
<proteinExistence type="predicted"/>
<gene>
    <name evidence="2" type="ORF">SAMN05216551_10747</name>
</gene>
<organism evidence="2 3">
    <name type="scientific">Chitinasiproducens palmae</name>
    <dbReference type="NCBI Taxonomy" id="1770053"/>
    <lineage>
        <taxon>Bacteria</taxon>
        <taxon>Pseudomonadati</taxon>
        <taxon>Pseudomonadota</taxon>
        <taxon>Betaproteobacteria</taxon>
        <taxon>Burkholderiales</taxon>
        <taxon>Burkholderiaceae</taxon>
        <taxon>Chitinasiproducens</taxon>
    </lineage>
</organism>
<dbReference type="RefSeq" id="WP_091908712.1">
    <property type="nucleotide sequence ID" value="NZ_FNLO01000007.1"/>
</dbReference>
<dbReference type="InterPro" id="IPR041219">
    <property type="entry name" value="Phage_lysozyme2"/>
</dbReference>
<sequence length="599" mass="63990">MSDQVILRDFLVSLGFDAEGKPLKEFNDAIDHSTRSLGKMVTAVESAAKSIGSTLTAFASKLETLSFAAKRSGASVTSIKALEFAGANLGTSDGEPLASLEKLARYLRNEPDGERRVKDLGVDTRDADGKLRDTVDIMTDVGKKLSAMPWATAKSTAQPFDFDENTLTAMQSGDFGSFIAQYRTMASDAGLDQAADDSHRFMIELRELSSTFEILGARIETDLLRNGLPVLQQFSDWVHENGDLITKRVTEVVDALVRLGKSVAPVIGKMLDLLVEADEHTDGWSTKLIALVAIMRLLGAGGLVNGVVGLAAAFFRLAAGIGATSTAGAAASVVGGGLSLFARGGLAGILSFAALRVAKGLGLPDVDEKTGREEAQRGDLLQASLHLPAGEFLGTLLHRLTGTPETDPASSTAADETAYVAPADRKRSAMAYFERMGWQPAQAAGIVANLFQESKLRADAVGDNGAAYGVAQWHPDRQAEFKRVTGKDLTSASIEEQLWYVNYELMYGAERRAGMLLRATTNARQAGEIVSRYYERPGSNDVEKSQEARLRGDAAATIATDVTINVNGVGDPLNVARNVALEQERLTQDLARNLQGAVF</sequence>
<evidence type="ECO:0000313" key="3">
    <source>
        <dbReference type="Proteomes" id="UP000243719"/>
    </source>
</evidence>
<protein>
    <recommendedName>
        <fullName evidence="1">Phage tail lysozyme domain-containing protein</fullName>
    </recommendedName>
</protein>